<dbReference type="GO" id="GO:0047324">
    <property type="term" value="F:phosphoenolpyruvate-glycerone phosphotransferase activity"/>
    <property type="evidence" value="ECO:0007669"/>
    <property type="project" value="UniProtKB-EC"/>
</dbReference>
<gene>
    <name evidence="13" type="primary">dhaM</name>
    <name evidence="13" type="ORF">ACFQ3T_33070</name>
</gene>
<dbReference type="InterPro" id="IPR035895">
    <property type="entry name" value="HPr-like_sf"/>
</dbReference>
<sequence length="229" mass="22695">MIGLVVVSHSRQLALGVAELAGQMAPTVAIVPAGGDGAGGLGTDYVAVGEAIARADSGDGVVVLFDLGSAKMVAEMAAEEADCSVVVVDAPLVEGAVAAAVRAQGGARLADVAAAAANAARSAGVPDDSSEPVRPTLRLVKDAVRAEVELTNSVGLHARPAALVVRALDSLDASVVVRFGEQEADGKSVLALMGLGAPGGARIEVVATGADAAEAVRRVEGLVARDFDE</sequence>
<dbReference type="PROSITE" id="PS51096">
    <property type="entry name" value="PTS_EIIA_TYPE_4"/>
    <property type="match status" value="1"/>
</dbReference>
<evidence type="ECO:0000313" key="14">
    <source>
        <dbReference type="Proteomes" id="UP001597168"/>
    </source>
</evidence>
<dbReference type="Gene3D" id="3.40.50.510">
    <property type="entry name" value="Phosphotransferase system, mannose-type IIA component"/>
    <property type="match status" value="1"/>
</dbReference>
<dbReference type="SUPFAM" id="SSF55594">
    <property type="entry name" value="HPr-like"/>
    <property type="match status" value="1"/>
</dbReference>
<name>A0ABW3R4K2_9PSEU</name>
<keyword evidence="14" id="KW-1185">Reference proteome</keyword>
<dbReference type="InterPro" id="IPR000032">
    <property type="entry name" value="HPr-like"/>
</dbReference>
<keyword evidence="9" id="KW-0598">Phosphotransferase system</keyword>
<dbReference type="Pfam" id="PF00381">
    <property type="entry name" value="PTS-HPr"/>
    <property type="match status" value="1"/>
</dbReference>
<evidence type="ECO:0000256" key="6">
    <source>
        <dbReference type="ARBA" id="ARBA00020422"/>
    </source>
</evidence>
<evidence type="ECO:0000256" key="7">
    <source>
        <dbReference type="ARBA" id="ARBA00022490"/>
    </source>
</evidence>
<dbReference type="PANTHER" id="PTHR38594:SF1">
    <property type="entry name" value="PEP-DEPENDENT DIHYDROXYACETONE KINASE, PHOSPHORYL DONOR SUBUNIT DHAM"/>
    <property type="match status" value="1"/>
</dbReference>
<evidence type="ECO:0000256" key="1">
    <source>
        <dbReference type="ARBA" id="ARBA00001113"/>
    </source>
</evidence>
<reference evidence="14" key="1">
    <citation type="journal article" date="2019" name="Int. J. Syst. Evol. Microbiol.">
        <title>The Global Catalogue of Microorganisms (GCM) 10K type strain sequencing project: providing services to taxonomists for standard genome sequencing and annotation.</title>
        <authorList>
            <consortium name="The Broad Institute Genomics Platform"/>
            <consortium name="The Broad Institute Genome Sequencing Center for Infectious Disease"/>
            <person name="Wu L."/>
            <person name="Ma J."/>
        </authorList>
    </citation>
    <scope>NUCLEOTIDE SEQUENCE [LARGE SCALE GENOMIC DNA]</scope>
    <source>
        <strain evidence="14">CCUG 60214</strain>
    </source>
</reference>
<comment type="function">
    <text evidence="3">General (non sugar-specific) component of the phosphoenolpyruvate-dependent sugar phosphotransferase system (sugar PTS). This major carbohydrate active-transport system catalyzes the phosphorylation of incoming sugar substrates concomitantly with their translocation across the cell membrane. The phosphoryl group from phosphoenolpyruvate (PEP) is transferred to the phosphoryl carrier protein HPr by enzyme I. Phospho-HPr then transfers it to the PTS EIIA domain.</text>
</comment>
<evidence type="ECO:0000256" key="10">
    <source>
        <dbReference type="ARBA" id="ARBA00046577"/>
    </source>
</evidence>
<evidence type="ECO:0000256" key="4">
    <source>
        <dbReference type="ARBA" id="ARBA00004496"/>
    </source>
</evidence>
<evidence type="ECO:0000313" key="13">
    <source>
        <dbReference type="EMBL" id="MFD1151997.1"/>
    </source>
</evidence>
<keyword evidence="7" id="KW-0963">Cytoplasm</keyword>
<dbReference type="Pfam" id="PF03610">
    <property type="entry name" value="EIIA-man"/>
    <property type="match status" value="1"/>
</dbReference>
<accession>A0ABW3R4K2</accession>
<proteinExistence type="predicted"/>
<feature type="domain" description="HPr" evidence="12">
    <location>
        <begin position="143"/>
        <end position="229"/>
    </location>
</feature>
<dbReference type="InterPro" id="IPR001020">
    <property type="entry name" value="PTS_HPr_His_P_site"/>
</dbReference>
<dbReference type="NCBIfam" id="TIGR02364">
    <property type="entry name" value="dha_pts"/>
    <property type="match status" value="1"/>
</dbReference>
<evidence type="ECO:0000256" key="5">
    <source>
        <dbReference type="ARBA" id="ARBA00012095"/>
    </source>
</evidence>
<evidence type="ECO:0000256" key="3">
    <source>
        <dbReference type="ARBA" id="ARBA00003681"/>
    </source>
</evidence>
<dbReference type="Gene3D" id="3.30.1340.10">
    <property type="entry name" value="HPr-like"/>
    <property type="match status" value="1"/>
</dbReference>
<dbReference type="PRINTS" id="PR00107">
    <property type="entry name" value="PHOSPHOCPHPR"/>
</dbReference>
<evidence type="ECO:0000256" key="9">
    <source>
        <dbReference type="ARBA" id="ARBA00022683"/>
    </source>
</evidence>
<dbReference type="SUPFAM" id="SSF53062">
    <property type="entry name" value="PTS system fructose IIA component-like"/>
    <property type="match status" value="1"/>
</dbReference>
<comment type="subunit">
    <text evidence="10">Homodimer. The dihydroxyacetone kinase complex is composed of a homodimer of DhaM, a homodimer of DhaK and the subunit DhaL.</text>
</comment>
<dbReference type="EMBL" id="JBHTLK010000306">
    <property type="protein sequence ID" value="MFD1151997.1"/>
    <property type="molecule type" value="Genomic_DNA"/>
</dbReference>
<comment type="caution">
    <text evidence="13">The sequence shown here is derived from an EMBL/GenBank/DDBJ whole genome shotgun (WGS) entry which is preliminary data.</text>
</comment>
<dbReference type="Proteomes" id="UP001597168">
    <property type="component" value="Unassembled WGS sequence"/>
</dbReference>
<dbReference type="RefSeq" id="WP_380729495.1">
    <property type="nucleotide sequence ID" value="NZ_JBHTLK010000306.1"/>
</dbReference>
<dbReference type="PROSITE" id="PS00589">
    <property type="entry name" value="PTS_HPR_SER"/>
    <property type="match status" value="1"/>
</dbReference>
<dbReference type="NCBIfam" id="TIGR01003">
    <property type="entry name" value="PTS_HPr_family"/>
    <property type="match status" value="1"/>
</dbReference>
<organism evidence="13 14">
    <name type="scientific">Saccharothrix hoggarensis</name>
    <dbReference type="NCBI Taxonomy" id="913853"/>
    <lineage>
        <taxon>Bacteria</taxon>
        <taxon>Bacillati</taxon>
        <taxon>Actinomycetota</taxon>
        <taxon>Actinomycetes</taxon>
        <taxon>Pseudonocardiales</taxon>
        <taxon>Pseudonocardiaceae</taxon>
        <taxon>Saccharothrix</taxon>
    </lineage>
</organism>
<evidence type="ECO:0000256" key="2">
    <source>
        <dbReference type="ARBA" id="ARBA00002788"/>
    </source>
</evidence>
<evidence type="ECO:0000259" key="11">
    <source>
        <dbReference type="PROSITE" id="PS51096"/>
    </source>
</evidence>
<comment type="catalytic activity">
    <reaction evidence="1">
        <text>dihydroxyacetone + phosphoenolpyruvate = dihydroxyacetone phosphate + pyruvate</text>
        <dbReference type="Rhea" id="RHEA:18381"/>
        <dbReference type="ChEBI" id="CHEBI:15361"/>
        <dbReference type="ChEBI" id="CHEBI:16016"/>
        <dbReference type="ChEBI" id="CHEBI:57642"/>
        <dbReference type="ChEBI" id="CHEBI:58702"/>
        <dbReference type="EC" id="2.7.1.121"/>
    </reaction>
</comment>
<dbReference type="InterPro" id="IPR012844">
    <property type="entry name" value="DhaM_N"/>
</dbReference>
<dbReference type="InterPro" id="IPR004701">
    <property type="entry name" value="PTS_EIIA_man-typ"/>
</dbReference>
<feature type="domain" description="PTS EIIA type-4" evidence="11">
    <location>
        <begin position="1"/>
        <end position="125"/>
    </location>
</feature>
<dbReference type="EC" id="2.7.1.121" evidence="5"/>
<evidence type="ECO:0000259" key="12">
    <source>
        <dbReference type="PROSITE" id="PS51350"/>
    </source>
</evidence>
<dbReference type="PANTHER" id="PTHR38594">
    <property type="entry name" value="PEP-DEPENDENT DIHYDROXYACETONE KINASE, PHOSPHORYL DONOR SUBUNIT DHAM"/>
    <property type="match status" value="1"/>
</dbReference>
<dbReference type="InterPro" id="IPR002114">
    <property type="entry name" value="PTS_HPr_Ser_P_site"/>
</dbReference>
<protein>
    <recommendedName>
        <fullName evidence="6">Phosphocarrier protein HPr</fullName>
        <ecNumber evidence="5">2.7.1.121</ecNumber>
    </recommendedName>
</protein>
<dbReference type="PROSITE" id="PS51350">
    <property type="entry name" value="PTS_HPR_DOM"/>
    <property type="match status" value="1"/>
</dbReference>
<keyword evidence="8 13" id="KW-0808">Transferase</keyword>
<dbReference type="InterPro" id="IPR039643">
    <property type="entry name" value="DhaM"/>
</dbReference>
<comment type="subcellular location">
    <subcellularLocation>
        <location evidence="4">Cytoplasm</location>
    </subcellularLocation>
</comment>
<comment type="function">
    <text evidence="2">Component of the dihydroxyacetone kinase complex, which is responsible for the phosphoenolpyruvate (PEP)-dependent phosphorylation of dihydroxyacetone. DhaM serves as the phosphoryl donor. Is phosphorylated by phosphoenolpyruvate in an EI- and HPr-dependent reaction, and a phosphorelay system on histidine residues finally leads to phosphoryl transfer to DhaL and dihydroxyacetone.</text>
</comment>
<keyword evidence="13" id="KW-0418">Kinase</keyword>
<dbReference type="PROSITE" id="PS00369">
    <property type="entry name" value="PTS_HPR_HIS"/>
    <property type="match status" value="1"/>
</dbReference>
<dbReference type="InterPro" id="IPR036662">
    <property type="entry name" value="PTS_EIIA_man-typ_sf"/>
</dbReference>
<dbReference type="CDD" id="cd00367">
    <property type="entry name" value="PTS-HPr_like"/>
    <property type="match status" value="1"/>
</dbReference>
<evidence type="ECO:0000256" key="8">
    <source>
        <dbReference type="ARBA" id="ARBA00022679"/>
    </source>
</evidence>